<dbReference type="GO" id="GO:0005886">
    <property type="term" value="C:plasma membrane"/>
    <property type="evidence" value="ECO:0007669"/>
    <property type="project" value="UniProtKB-SubCell"/>
</dbReference>
<gene>
    <name evidence="12" type="ORF">DGAL_LOCUS12643</name>
</gene>
<evidence type="ECO:0000259" key="11">
    <source>
        <dbReference type="Pfam" id="PF00060"/>
    </source>
</evidence>
<proteinExistence type="inferred from homology"/>
<name>A0A8J2WMX9_9CRUS</name>
<keyword evidence="3" id="KW-1003">Cell membrane</keyword>
<evidence type="ECO:0000256" key="1">
    <source>
        <dbReference type="ARBA" id="ARBA00004651"/>
    </source>
</evidence>
<dbReference type="Pfam" id="PF00060">
    <property type="entry name" value="Lig_chan"/>
    <property type="match status" value="1"/>
</dbReference>
<accession>A0A8J2WMX9</accession>
<dbReference type="Gene3D" id="1.10.287.70">
    <property type="match status" value="1"/>
</dbReference>
<dbReference type="Gene3D" id="3.40.190.10">
    <property type="entry name" value="Periplasmic binding protein-like II"/>
    <property type="match status" value="1"/>
</dbReference>
<comment type="similarity">
    <text evidence="2">Belongs to the glutamate-gated ion channel (TC 1.A.10.1) family.</text>
</comment>
<dbReference type="Proteomes" id="UP000789390">
    <property type="component" value="Unassembled WGS sequence"/>
</dbReference>
<evidence type="ECO:0000256" key="5">
    <source>
        <dbReference type="ARBA" id="ARBA00022989"/>
    </source>
</evidence>
<feature type="domain" description="Ionotropic glutamate receptor C-terminal" evidence="11">
    <location>
        <begin position="146"/>
        <end position="342"/>
    </location>
</feature>
<evidence type="ECO:0000313" key="13">
    <source>
        <dbReference type="Proteomes" id="UP000789390"/>
    </source>
</evidence>
<dbReference type="EMBL" id="CAKKLH010000291">
    <property type="protein sequence ID" value="CAH0109179.1"/>
    <property type="molecule type" value="Genomic_DNA"/>
</dbReference>
<feature type="transmembrane region" description="Helical" evidence="9">
    <location>
        <begin position="146"/>
        <end position="166"/>
    </location>
</feature>
<evidence type="ECO:0000256" key="9">
    <source>
        <dbReference type="SAM" id="Phobius"/>
    </source>
</evidence>
<keyword evidence="5 9" id="KW-1133">Transmembrane helix</keyword>
<reference evidence="12" key="1">
    <citation type="submission" date="2021-11" db="EMBL/GenBank/DDBJ databases">
        <authorList>
            <person name="Schell T."/>
        </authorList>
    </citation>
    <scope>NUCLEOTIDE SEQUENCE</scope>
    <source>
        <strain evidence="12">M5</strain>
    </source>
</reference>
<evidence type="ECO:0000313" key="12">
    <source>
        <dbReference type="EMBL" id="CAH0109179.1"/>
    </source>
</evidence>
<keyword evidence="13" id="KW-1185">Reference proteome</keyword>
<protein>
    <recommendedName>
        <fullName evidence="11">Ionotropic glutamate receptor C-terminal domain-containing protein</fullName>
    </recommendedName>
</protein>
<dbReference type="GO" id="GO:0015276">
    <property type="term" value="F:ligand-gated monoatomic ion channel activity"/>
    <property type="evidence" value="ECO:0007669"/>
    <property type="project" value="InterPro"/>
</dbReference>
<evidence type="ECO:0000256" key="2">
    <source>
        <dbReference type="ARBA" id="ARBA00008685"/>
    </source>
</evidence>
<dbReference type="SUPFAM" id="SSF53850">
    <property type="entry name" value="Periplasmic binding protein-like II"/>
    <property type="match status" value="1"/>
</dbReference>
<dbReference type="AlphaFoldDB" id="A0A8J2WMX9"/>
<evidence type="ECO:0000256" key="6">
    <source>
        <dbReference type="ARBA" id="ARBA00023136"/>
    </source>
</evidence>
<evidence type="ECO:0000256" key="3">
    <source>
        <dbReference type="ARBA" id="ARBA00022475"/>
    </source>
</evidence>
<feature type="chain" id="PRO_5035246154" description="Ionotropic glutamate receptor C-terminal domain-containing protein" evidence="10">
    <location>
        <begin position="21"/>
        <end position="418"/>
    </location>
</feature>
<evidence type="ECO:0000256" key="10">
    <source>
        <dbReference type="SAM" id="SignalP"/>
    </source>
</evidence>
<dbReference type="PANTHER" id="PTHR42643:SF24">
    <property type="entry name" value="IONOTROPIC RECEPTOR 60A"/>
    <property type="match status" value="1"/>
</dbReference>
<feature type="signal peptide" evidence="10">
    <location>
        <begin position="1"/>
        <end position="20"/>
    </location>
</feature>
<dbReference type="InterPro" id="IPR001320">
    <property type="entry name" value="Iontro_rcpt_C"/>
</dbReference>
<sequence length="418" mass="47039">MASNFIAIILIIWTVGYSSSTHNSHNPLNGQHLRVIWPLWKGNPKGLAGPLKGGVVLDYLAARLNFTYEMVRVTENSLEPAGKEKGLFNYLWNQESDFLLQDVMQTYQRNRYIDMSVPWIFGSFSLLMPVQDDTANVNAVIKPFQWPVWLGLVISIVCVIFVLNLLQRYFTYRSLKPETSSIEIGNQNSAPIVNTGNQYLYVFGNLLSQGVPSPSHRLSFRLVAAVWSLAAFIFVQAYTSTLITYVVTPINHPLVKSAYDLVEKTDVNVLVRKGGVIDTIFSNTEASQLLGRTLRSRINSFSKSRCSFASDCIDLLTPGSRNIFIDAPAYLMDAIREDFNKTRKCNLQLLKDNINGNSVQISLIALPKNSKFTKAISKAMLELMQSGIVDHWDLWFRPMPLQCLPISKVFTANPSVKK</sequence>
<dbReference type="OrthoDB" id="6354814at2759"/>
<keyword evidence="4 9" id="KW-0812">Transmembrane</keyword>
<comment type="subcellular location">
    <subcellularLocation>
        <location evidence="1">Cell membrane</location>
        <topology evidence="1">Multi-pass membrane protein</topology>
    </subcellularLocation>
</comment>
<dbReference type="PANTHER" id="PTHR42643">
    <property type="entry name" value="IONOTROPIC RECEPTOR 20A-RELATED"/>
    <property type="match status" value="1"/>
</dbReference>
<dbReference type="InterPro" id="IPR052192">
    <property type="entry name" value="Insect_Ionotropic_Sensory_Rcpt"/>
</dbReference>
<keyword evidence="6 9" id="KW-0472">Membrane</keyword>
<evidence type="ECO:0000256" key="7">
    <source>
        <dbReference type="ARBA" id="ARBA00023170"/>
    </source>
</evidence>
<feature type="transmembrane region" description="Helical" evidence="9">
    <location>
        <begin position="222"/>
        <end position="247"/>
    </location>
</feature>
<evidence type="ECO:0000256" key="8">
    <source>
        <dbReference type="ARBA" id="ARBA00023180"/>
    </source>
</evidence>
<dbReference type="GO" id="GO:0050906">
    <property type="term" value="P:detection of stimulus involved in sensory perception"/>
    <property type="evidence" value="ECO:0007669"/>
    <property type="project" value="UniProtKB-ARBA"/>
</dbReference>
<evidence type="ECO:0000256" key="4">
    <source>
        <dbReference type="ARBA" id="ARBA00022692"/>
    </source>
</evidence>
<organism evidence="12 13">
    <name type="scientific">Daphnia galeata</name>
    <dbReference type="NCBI Taxonomy" id="27404"/>
    <lineage>
        <taxon>Eukaryota</taxon>
        <taxon>Metazoa</taxon>
        <taxon>Ecdysozoa</taxon>
        <taxon>Arthropoda</taxon>
        <taxon>Crustacea</taxon>
        <taxon>Branchiopoda</taxon>
        <taxon>Diplostraca</taxon>
        <taxon>Cladocera</taxon>
        <taxon>Anomopoda</taxon>
        <taxon>Daphniidae</taxon>
        <taxon>Daphnia</taxon>
    </lineage>
</organism>
<dbReference type="FunFam" id="1.10.287.70:FF:000302">
    <property type="entry name" value="Uncharacterized protein"/>
    <property type="match status" value="1"/>
</dbReference>
<keyword evidence="10" id="KW-0732">Signal</keyword>
<comment type="caution">
    <text evidence="12">The sequence shown here is derived from an EMBL/GenBank/DDBJ whole genome shotgun (WGS) entry which is preliminary data.</text>
</comment>
<keyword evidence="7" id="KW-0675">Receptor</keyword>
<keyword evidence="8" id="KW-0325">Glycoprotein</keyword>